<feature type="transmembrane region" description="Helical" evidence="5">
    <location>
        <begin position="87"/>
        <end position="106"/>
    </location>
</feature>
<dbReference type="InterPro" id="IPR007016">
    <property type="entry name" value="O-antigen_ligase-rel_domated"/>
</dbReference>
<accession>A0ABX3FKY7</accession>
<name>A0ABX3FKY7_9VIBR</name>
<evidence type="ECO:0000256" key="5">
    <source>
        <dbReference type="SAM" id="Phobius"/>
    </source>
</evidence>
<evidence type="ECO:0000256" key="3">
    <source>
        <dbReference type="ARBA" id="ARBA00022989"/>
    </source>
</evidence>
<feature type="transmembrane region" description="Helical" evidence="5">
    <location>
        <begin position="218"/>
        <end position="237"/>
    </location>
</feature>
<keyword evidence="8" id="KW-1185">Reference proteome</keyword>
<gene>
    <name evidence="7" type="ORF">BIY20_08030</name>
</gene>
<keyword evidence="2 5" id="KW-0812">Transmembrane</keyword>
<proteinExistence type="predicted"/>
<feature type="transmembrane region" description="Helical" evidence="5">
    <location>
        <begin position="330"/>
        <end position="359"/>
    </location>
</feature>
<evidence type="ECO:0000259" key="6">
    <source>
        <dbReference type="Pfam" id="PF04932"/>
    </source>
</evidence>
<evidence type="ECO:0000313" key="7">
    <source>
        <dbReference type="EMBL" id="OLQ93879.1"/>
    </source>
</evidence>
<feature type="transmembrane region" description="Helical" evidence="5">
    <location>
        <begin position="159"/>
        <end position="178"/>
    </location>
</feature>
<dbReference type="PANTHER" id="PTHR37422:SF17">
    <property type="entry name" value="O-ANTIGEN LIGASE"/>
    <property type="match status" value="1"/>
</dbReference>
<comment type="subcellular location">
    <subcellularLocation>
        <location evidence="1">Membrane</location>
        <topology evidence="1">Multi-pass membrane protein</topology>
    </subcellularLocation>
</comment>
<feature type="transmembrane region" description="Helical" evidence="5">
    <location>
        <begin position="63"/>
        <end position="81"/>
    </location>
</feature>
<evidence type="ECO:0000256" key="4">
    <source>
        <dbReference type="ARBA" id="ARBA00023136"/>
    </source>
</evidence>
<sequence length="376" mass="43255">MKRLSLQASNKDYNILFLSASISLYGISFFGVSPITIGLVVFNILSYREISCWIKNATYNSSMLLFLIYATLVCISFVFSIDKSVSIEEIFTLFNCMLLIIALSYYDKRRVILILTVALFFRSGYEIVSMFLNPDEWLGLTQHDVRMAATSLGGDPNNLALMIVVAIVFSLYYCKGVFRVILLSVFTLHFFALYSRGAFLSILCALFVWFIFRKQYKNIVFLITCFCAVALLVCVLYKMDYVHFNLTSFTFSDSSSNTRLMYWHKALQFNDLKSLLIGYGPKSSLSHYGHMIHSSWVARLNEVGLFAFTTYMLLHLTAIIRLYLAKSPIGIMLMTLFVGSMFVDFHYNIVLWMILALAYQPYFFPFDQNGIYDEKD</sequence>
<keyword evidence="3 5" id="KW-1133">Transmembrane helix</keyword>
<feature type="transmembrane region" description="Helical" evidence="5">
    <location>
        <begin position="111"/>
        <end position="132"/>
    </location>
</feature>
<organism evidence="7 8">
    <name type="scientific">Vibrio panuliri</name>
    <dbReference type="NCBI Taxonomy" id="1381081"/>
    <lineage>
        <taxon>Bacteria</taxon>
        <taxon>Pseudomonadati</taxon>
        <taxon>Pseudomonadota</taxon>
        <taxon>Gammaproteobacteria</taxon>
        <taxon>Vibrionales</taxon>
        <taxon>Vibrionaceae</taxon>
        <taxon>Vibrio</taxon>
    </lineage>
</organism>
<comment type="caution">
    <text evidence="7">The sequence shown here is derived from an EMBL/GenBank/DDBJ whole genome shotgun (WGS) entry which is preliminary data.</text>
</comment>
<dbReference type="InterPro" id="IPR051533">
    <property type="entry name" value="WaaL-like"/>
</dbReference>
<dbReference type="EMBL" id="MJMH01000144">
    <property type="protein sequence ID" value="OLQ93879.1"/>
    <property type="molecule type" value="Genomic_DNA"/>
</dbReference>
<feature type="transmembrane region" description="Helical" evidence="5">
    <location>
        <begin position="190"/>
        <end position="212"/>
    </location>
</feature>
<feature type="domain" description="O-antigen ligase-related" evidence="6">
    <location>
        <begin position="185"/>
        <end position="311"/>
    </location>
</feature>
<evidence type="ECO:0000313" key="8">
    <source>
        <dbReference type="Proteomes" id="UP000186039"/>
    </source>
</evidence>
<feature type="transmembrane region" description="Helical" evidence="5">
    <location>
        <begin position="15"/>
        <end position="42"/>
    </location>
</feature>
<dbReference type="Proteomes" id="UP000186039">
    <property type="component" value="Unassembled WGS sequence"/>
</dbReference>
<feature type="transmembrane region" description="Helical" evidence="5">
    <location>
        <begin position="303"/>
        <end position="324"/>
    </location>
</feature>
<evidence type="ECO:0000256" key="1">
    <source>
        <dbReference type="ARBA" id="ARBA00004141"/>
    </source>
</evidence>
<protein>
    <recommendedName>
        <fullName evidence="6">O-antigen ligase-related domain-containing protein</fullName>
    </recommendedName>
</protein>
<dbReference type="PANTHER" id="PTHR37422">
    <property type="entry name" value="TEICHURONIC ACID BIOSYNTHESIS PROTEIN TUAE"/>
    <property type="match status" value="1"/>
</dbReference>
<keyword evidence="4 5" id="KW-0472">Membrane</keyword>
<evidence type="ECO:0000256" key="2">
    <source>
        <dbReference type="ARBA" id="ARBA00022692"/>
    </source>
</evidence>
<dbReference type="Pfam" id="PF04932">
    <property type="entry name" value="Wzy_C"/>
    <property type="match status" value="1"/>
</dbReference>
<reference evidence="7 8" key="1">
    <citation type="submission" date="2016-09" db="EMBL/GenBank/DDBJ databases">
        <title>Genomic Taxonomy of the Vibrionaceae.</title>
        <authorList>
            <person name="Gonzalez-Castillo A."/>
            <person name="Gomez-Gil B."/>
            <person name="Enciso-Ibarra K."/>
        </authorList>
    </citation>
    <scope>NUCLEOTIDE SEQUENCE [LARGE SCALE GENOMIC DNA]</scope>
    <source>
        <strain evidence="7 8">CAIM 1902</strain>
    </source>
</reference>